<evidence type="ECO:0000256" key="6">
    <source>
        <dbReference type="ARBA" id="ARBA00023204"/>
    </source>
</evidence>
<keyword evidence="9" id="KW-0326">Glycosidase</keyword>
<dbReference type="SMART" id="SM01232">
    <property type="entry name" value="H2TH"/>
    <property type="match status" value="1"/>
</dbReference>
<feature type="domain" description="Formamidopyrimidine-DNA glycosylase catalytic" evidence="10">
    <location>
        <begin position="2"/>
        <end position="102"/>
    </location>
</feature>
<evidence type="ECO:0000256" key="3">
    <source>
        <dbReference type="ARBA" id="ARBA00022763"/>
    </source>
</evidence>
<gene>
    <name evidence="11" type="ORF">LX99_03008</name>
</gene>
<evidence type="ECO:0000256" key="5">
    <source>
        <dbReference type="ARBA" id="ARBA00023125"/>
    </source>
</evidence>
<dbReference type="Pfam" id="PF01149">
    <property type="entry name" value="Fapy_DNA_glyco"/>
    <property type="match status" value="1"/>
</dbReference>
<dbReference type="GO" id="GO:0008534">
    <property type="term" value="F:oxidized purine nucleobase lesion DNA N-glycosylase activity"/>
    <property type="evidence" value="ECO:0007669"/>
    <property type="project" value="UniProtKB-EC"/>
</dbReference>
<evidence type="ECO:0000256" key="2">
    <source>
        <dbReference type="ARBA" id="ARBA00009409"/>
    </source>
</evidence>
<dbReference type="EMBL" id="QGHA01000005">
    <property type="protein sequence ID" value="PWK77198.1"/>
    <property type="molecule type" value="Genomic_DNA"/>
</dbReference>
<evidence type="ECO:0000256" key="1">
    <source>
        <dbReference type="ARBA" id="ARBA00001668"/>
    </source>
</evidence>
<protein>
    <submittedName>
        <fullName evidence="11">Endonuclease-8</fullName>
    </submittedName>
</protein>
<dbReference type="SUPFAM" id="SSF81624">
    <property type="entry name" value="N-terminal domain of MutM-like DNA repair proteins"/>
    <property type="match status" value="1"/>
</dbReference>
<evidence type="ECO:0000256" key="8">
    <source>
        <dbReference type="ARBA" id="ARBA00023268"/>
    </source>
</evidence>
<dbReference type="InterPro" id="IPR015886">
    <property type="entry name" value="H2TH_FPG"/>
</dbReference>
<dbReference type="PROSITE" id="PS51068">
    <property type="entry name" value="FPG_CAT"/>
    <property type="match status" value="1"/>
</dbReference>
<proteinExistence type="inferred from homology"/>
<comment type="catalytic activity">
    <reaction evidence="1">
        <text>Hydrolysis of DNA containing ring-opened 7-methylguanine residues, releasing 2,6-diamino-4-hydroxy-5-(N-methyl)formamidopyrimidine.</text>
        <dbReference type="EC" id="3.2.2.23"/>
    </reaction>
</comment>
<dbReference type="AlphaFoldDB" id="A0A316H9S6"/>
<keyword evidence="12" id="KW-1185">Reference proteome</keyword>
<keyword evidence="11" id="KW-0540">Nuclease</keyword>
<reference evidence="11 12" key="1">
    <citation type="submission" date="2018-05" db="EMBL/GenBank/DDBJ databases">
        <title>Genomic Encyclopedia of Archaeal and Bacterial Type Strains, Phase II (KMG-II): from individual species to whole genera.</title>
        <authorList>
            <person name="Goeker M."/>
        </authorList>
    </citation>
    <scope>NUCLEOTIDE SEQUENCE [LARGE SCALE GENOMIC DNA]</scope>
    <source>
        <strain evidence="11 12">DSM 19975</strain>
    </source>
</reference>
<keyword evidence="7" id="KW-0456">Lyase</keyword>
<dbReference type="Proteomes" id="UP000245678">
    <property type="component" value="Unassembled WGS sequence"/>
</dbReference>
<keyword evidence="3" id="KW-0227">DNA damage</keyword>
<comment type="caution">
    <text evidence="11">The sequence shown here is derived from an EMBL/GenBank/DDBJ whole genome shotgun (WGS) entry which is preliminary data.</text>
</comment>
<comment type="similarity">
    <text evidence="2">Belongs to the FPG family.</text>
</comment>
<organism evidence="11 12">
    <name type="scientific">Mucilaginibacter oryzae</name>
    <dbReference type="NCBI Taxonomy" id="468058"/>
    <lineage>
        <taxon>Bacteria</taxon>
        <taxon>Pseudomonadati</taxon>
        <taxon>Bacteroidota</taxon>
        <taxon>Sphingobacteriia</taxon>
        <taxon>Sphingobacteriales</taxon>
        <taxon>Sphingobacteriaceae</taxon>
        <taxon>Mucilaginibacter</taxon>
    </lineage>
</organism>
<dbReference type="PANTHER" id="PTHR22993">
    <property type="entry name" value="FORMAMIDOPYRIMIDINE-DNA GLYCOSYLASE"/>
    <property type="match status" value="1"/>
</dbReference>
<dbReference type="InterPro" id="IPR035937">
    <property type="entry name" value="FPG_N"/>
</dbReference>
<evidence type="ECO:0000313" key="12">
    <source>
        <dbReference type="Proteomes" id="UP000245678"/>
    </source>
</evidence>
<dbReference type="InterPro" id="IPR010979">
    <property type="entry name" value="Ribosomal_uS13-like_H2TH"/>
</dbReference>
<keyword evidence="4" id="KW-0378">Hydrolase</keyword>
<name>A0A316H9S6_9SPHI</name>
<accession>A0A316H9S6</accession>
<evidence type="ECO:0000259" key="10">
    <source>
        <dbReference type="PROSITE" id="PS51068"/>
    </source>
</evidence>
<dbReference type="GO" id="GO:0006284">
    <property type="term" value="P:base-excision repair"/>
    <property type="evidence" value="ECO:0007669"/>
    <property type="project" value="InterPro"/>
</dbReference>
<dbReference type="SUPFAM" id="SSF46946">
    <property type="entry name" value="S13-like H2TH domain"/>
    <property type="match status" value="1"/>
</dbReference>
<dbReference type="GO" id="GO:0003906">
    <property type="term" value="F:DNA-(apurinic or apyrimidinic site) endonuclease activity"/>
    <property type="evidence" value="ECO:0007669"/>
    <property type="project" value="InterPro"/>
</dbReference>
<dbReference type="PANTHER" id="PTHR22993:SF9">
    <property type="entry name" value="FORMAMIDOPYRIMIDINE-DNA GLYCOSYLASE"/>
    <property type="match status" value="1"/>
</dbReference>
<dbReference type="InterPro" id="IPR012319">
    <property type="entry name" value="FPG_cat"/>
</dbReference>
<dbReference type="RefSeq" id="WP_109608600.1">
    <property type="nucleotide sequence ID" value="NZ_QGHA01000005.1"/>
</dbReference>
<evidence type="ECO:0000256" key="9">
    <source>
        <dbReference type="ARBA" id="ARBA00023295"/>
    </source>
</evidence>
<dbReference type="GO" id="GO:0008270">
    <property type="term" value="F:zinc ion binding"/>
    <property type="evidence" value="ECO:0007669"/>
    <property type="project" value="InterPro"/>
</dbReference>
<evidence type="ECO:0000313" key="11">
    <source>
        <dbReference type="EMBL" id="PWK77198.1"/>
    </source>
</evidence>
<dbReference type="GO" id="GO:0003684">
    <property type="term" value="F:damaged DNA binding"/>
    <property type="evidence" value="ECO:0007669"/>
    <property type="project" value="InterPro"/>
</dbReference>
<dbReference type="Pfam" id="PF06831">
    <property type="entry name" value="H2TH"/>
    <property type="match status" value="1"/>
</dbReference>
<dbReference type="Gene3D" id="3.20.190.10">
    <property type="entry name" value="MutM-like, N-terminal"/>
    <property type="match status" value="1"/>
</dbReference>
<keyword evidence="5" id="KW-0238">DNA-binding</keyword>
<dbReference type="SMART" id="SM00898">
    <property type="entry name" value="Fapy_DNA_glyco"/>
    <property type="match status" value="1"/>
</dbReference>
<evidence type="ECO:0000256" key="7">
    <source>
        <dbReference type="ARBA" id="ARBA00023239"/>
    </source>
</evidence>
<dbReference type="Gene3D" id="1.10.8.50">
    <property type="match status" value="1"/>
</dbReference>
<keyword evidence="6" id="KW-0234">DNA repair</keyword>
<sequence length="248" mass="28869">MPEGPTLVILKEKLQPFIGQLVVSASGYVKGFDPEILIDHTIKDIKSWGKYLIMLFDGFSIKVHFGLFGSYKINERGRNRASLQVVCNDGEINFYISKVKLIEQPIDEVFDWSTDVMSSGFDIRKARKKLQLKPERMICDALLDQEIFAGSGNIVKNEVLFRTRVHPESKIAFLPANKQREIIKETLNFCNDFYRWRKAKILREHLEAHEQTICPRDHVNFIKADLGKTKRHCYYCTLCQKKYDNKTF</sequence>
<dbReference type="GO" id="GO:0016829">
    <property type="term" value="F:lyase activity"/>
    <property type="evidence" value="ECO:0007669"/>
    <property type="project" value="UniProtKB-KW"/>
</dbReference>
<keyword evidence="11" id="KW-0255">Endonuclease</keyword>
<evidence type="ECO:0000256" key="4">
    <source>
        <dbReference type="ARBA" id="ARBA00022801"/>
    </source>
</evidence>
<keyword evidence="8" id="KW-0511">Multifunctional enzyme</keyword>